<evidence type="ECO:0000313" key="6">
    <source>
        <dbReference type="EMBL" id="MBB5053420.1"/>
    </source>
</evidence>
<keyword evidence="2 5" id="KW-0812">Transmembrane</keyword>
<evidence type="ECO:0000313" key="7">
    <source>
        <dbReference type="EMBL" id="TKT71319.1"/>
    </source>
</evidence>
<dbReference type="GO" id="GO:0016020">
    <property type="term" value="C:membrane"/>
    <property type="evidence" value="ECO:0007669"/>
    <property type="project" value="UniProtKB-SubCell"/>
</dbReference>
<sequence>MPSWIARILDWSYFALFARIVLTFPFWASGLSKLIDFSGGAAEMAHFGLSPPAFVNALVLVTQLTGALLIIANRHVWVATGALAVFTLLTIPIAHDFWNQKGHIAQLEFFFVVEHISVIGGLMLAAILSRQSKHKGA</sequence>
<organism evidence="7 8">
    <name type="scientific">Afipia massiliensis</name>
    <dbReference type="NCBI Taxonomy" id="211460"/>
    <lineage>
        <taxon>Bacteria</taxon>
        <taxon>Pseudomonadati</taxon>
        <taxon>Pseudomonadota</taxon>
        <taxon>Alphaproteobacteria</taxon>
        <taxon>Hyphomicrobiales</taxon>
        <taxon>Nitrobacteraceae</taxon>
        <taxon>Afipia</taxon>
    </lineage>
</organism>
<evidence type="ECO:0000256" key="5">
    <source>
        <dbReference type="SAM" id="Phobius"/>
    </source>
</evidence>
<dbReference type="RefSeq" id="WP_046828095.1">
    <property type="nucleotide sequence ID" value="NZ_JACHIJ010000004.1"/>
</dbReference>
<dbReference type="EMBL" id="JACHIJ010000004">
    <property type="protein sequence ID" value="MBB5053420.1"/>
    <property type="molecule type" value="Genomic_DNA"/>
</dbReference>
<dbReference type="OrthoDB" id="7064507at2"/>
<evidence type="ECO:0000256" key="2">
    <source>
        <dbReference type="ARBA" id="ARBA00022692"/>
    </source>
</evidence>
<reference evidence="6 9" key="2">
    <citation type="submission" date="2020-08" db="EMBL/GenBank/DDBJ databases">
        <title>Genomic Encyclopedia of Type Strains, Phase IV (KMG-IV): sequencing the most valuable type-strain genomes for metagenomic binning, comparative biology and taxonomic classification.</title>
        <authorList>
            <person name="Goeker M."/>
        </authorList>
    </citation>
    <scope>NUCLEOTIDE SEQUENCE [LARGE SCALE GENOMIC DNA]</scope>
    <source>
        <strain evidence="6 9">DSM 17498</strain>
    </source>
</reference>
<dbReference type="EMBL" id="LBIA02000001">
    <property type="protein sequence ID" value="TKT71319.1"/>
    <property type="molecule type" value="Genomic_DNA"/>
</dbReference>
<dbReference type="Pfam" id="PF07681">
    <property type="entry name" value="DoxX"/>
    <property type="match status" value="1"/>
</dbReference>
<keyword evidence="3 5" id="KW-1133">Transmembrane helix</keyword>
<comment type="subcellular location">
    <subcellularLocation>
        <location evidence="1">Membrane</location>
        <topology evidence="1">Multi-pass membrane protein</topology>
    </subcellularLocation>
</comment>
<feature type="transmembrane region" description="Helical" evidence="5">
    <location>
        <begin position="76"/>
        <end position="95"/>
    </location>
</feature>
<gene>
    <name evidence="6" type="ORF">HNQ36_003411</name>
    <name evidence="7" type="ORF">YH63_007780</name>
</gene>
<dbReference type="Proteomes" id="UP000034832">
    <property type="component" value="Unassembled WGS sequence"/>
</dbReference>
<dbReference type="AlphaFoldDB" id="A0A4U6BM03"/>
<keyword evidence="4 5" id="KW-0472">Membrane</keyword>
<protein>
    <submittedName>
        <fullName evidence="7">DoxX family protein</fullName>
    </submittedName>
    <submittedName>
        <fullName evidence="6">Transmembrane protein</fullName>
    </submittedName>
</protein>
<comment type="caution">
    <text evidence="7">The sequence shown here is derived from an EMBL/GenBank/DDBJ whole genome shotgun (WGS) entry which is preliminary data.</text>
</comment>
<proteinExistence type="predicted"/>
<evidence type="ECO:0000313" key="9">
    <source>
        <dbReference type="Proteomes" id="UP000521227"/>
    </source>
</evidence>
<keyword evidence="8" id="KW-1185">Reference proteome</keyword>
<evidence type="ECO:0000256" key="4">
    <source>
        <dbReference type="ARBA" id="ARBA00023136"/>
    </source>
</evidence>
<reference evidence="7 8" key="1">
    <citation type="submission" date="2019-04" db="EMBL/GenBank/DDBJ databases">
        <title>Whole genome sequencing of cave bacteria.</title>
        <authorList>
            <person name="Gan H.M."/>
            <person name="Barton H."/>
            <person name="Savka M.A."/>
        </authorList>
    </citation>
    <scope>NUCLEOTIDE SEQUENCE [LARGE SCALE GENOMIC DNA]</scope>
    <source>
        <strain evidence="7 8">LC387</strain>
    </source>
</reference>
<accession>A0A4U6BM03</accession>
<feature type="transmembrane region" description="Helical" evidence="5">
    <location>
        <begin position="52"/>
        <end position="71"/>
    </location>
</feature>
<evidence type="ECO:0000256" key="1">
    <source>
        <dbReference type="ARBA" id="ARBA00004141"/>
    </source>
</evidence>
<evidence type="ECO:0000256" key="3">
    <source>
        <dbReference type="ARBA" id="ARBA00022989"/>
    </source>
</evidence>
<dbReference type="InterPro" id="IPR032808">
    <property type="entry name" value="DoxX"/>
</dbReference>
<dbReference type="STRING" id="211460.YH63_11170"/>
<dbReference type="Proteomes" id="UP000521227">
    <property type="component" value="Unassembled WGS sequence"/>
</dbReference>
<feature type="transmembrane region" description="Helical" evidence="5">
    <location>
        <begin position="107"/>
        <end position="128"/>
    </location>
</feature>
<evidence type="ECO:0000313" key="8">
    <source>
        <dbReference type="Proteomes" id="UP000034832"/>
    </source>
</evidence>
<name>A0A4U6BM03_9BRAD</name>
<feature type="transmembrane region" description="Helical" evidence="5">
    <location>
        <begin position="12"/>
        <end position="32"/>
    </location>
</feature>